<reference evidence="8" key="1">
    <citation type="submission" date="2022-03" db="EMBL/GenBank/DDBJ databases">
        <authorList>
            <person name="Martin C."/>
        </authorList>
    </citation>
    <scope>NUCLEOTIDE SEQUENCE</scope>
</reference>
<keyword evidence="9" id="KW-1185">Reference proteome</keyword>
<dbReference type="EMBL" id="CAIIXF020000004">
    <property type="protein sequence ID" value="CAH1781210.1"/>
    <property type="molecule type" value="Genomic_DNA"/>
</dbReference>
<keyword evidence="2" id="KW-0812">Transmembrane</keyword>
<protein>
    <submittedName>
        <fullName evidence="8">Uncharacterized protein</fullName>
    </submittedName>
</protein>
<dbReference type="Pfam" id="PF00001">
    <property type="entry name" value="7tm_1"/>
    <property type="match status" value="1"/>
</dbReference>
<keyword evidence="7" id="KW-0807">Transducer</keyword>
<dbReference type="PANTHER" id="PTHR24243">
    <property type="entry name" value="G-PROTEIN COUPLED RECEPTOR"/>
    <property type="match status" value="1"/>
</dbReference>
<evidence type="ECO:0000313" key="8">
    <source>
        <dbReference type="EMBL" id="CAH1781210.1"/>
    </source>
</evidence>
<dbReference type="GO" id="GO:0005886">
    <property type="term" value="C:plasma membrane"/>
    <property type="evidence" value="ECO:0007669"/>
    <property type="project" value="TreeGrafter"/>
</dbReference>
<dbReference type="SUPFAM" id="SSF81321">
    <property type="entry name" value="Family A G protein-coupled receptor-like"/>
    <property type="match status" value="1"/>
</dbReference>
<dbReference type="AlphaFoldDB" id="A0A8J1UBJ1"/>
<evidence type="ECO:0000256" key="2">
    <source>
        <dbReference type="ARBA" id="ARBA00022692"/>
    </source>
</evidence>
<dbReference type="OrthoDB" id="9990906at2759"/>
<dbReference type="CDD" id="cd14978">
    <property type="entry name" value="7tmA_FMRFamide_R-like"/>
    <property type="match status" value="1"/>
</dbReference>
<comment type="caution">
    <text evidence="8">The sequence shown here is derived from an EMBL/GenBank/DDBJ whole genome shotgun (WGS) entry which is preliminary data.</text>
</comment>
<dbReference type="Proteomes" id="UP000749559">
    <property type="component" value="Unassembled WGS sequence"/>
</dbReference>
<dbReference type="PANTHER" id="PTHR24243:SF230">
    <property type="entry name" value="G-PROTEIN COUPLED RECEPTORS FAMILY 1 PROFILE DOMAIN-CONTAINING PROTEIN"/>
    <property type="match status" value="1"/>
</dbReference>
<dbReference type="Gene3D" id="1.20.1070.10">
    <property type="entry name" value="Rhodopsin 7-helix transmembrane proteins"/>
    <property type="match status" value="1"/>
</dbReference>
<name>A0A8J1UBJ1_OWEFU</name>
<evidence type="ECO:0000256" key="5">
    <source>
        <dbReference type="ARBA" id="ARBA00023136"/>
    </source>
</evidence>
<keyword evidence="5" id="KW-0472">Membrane</keyword>
<proteinExistence type="predicted"/>
<gene>
    <name evidence="8" type="ORF">OFUS_LOCUS7814</name>
</gene>
<dbReference type="PRINTS" id="PR00237">
    <property type="entry name" value="GPCRRHODOPSN"/>
</dbReference>
<comment type="subcellular location">
    <subcellularLocation>
        <location evidence="1">Membrane</location>
        <topology evidence="1">Multi-pass membrane protein</topology>
    </subcellularLocation>
</comment>
<evidence type="ECO:0000256" key="7">
    <source>
        <dbReference type="ARBA" id="ARBA00023224"/>
    </source>
</evidence>
<sequence>MHLWEFQSFVISVYIFLVVPPIILSVGIVGNAMAAAVLLQKSMRSSTSSMYLIALAFVDTTVLLTGLVREWIKYGIFEYREHFGYWTLKPSDVRAYTDAGCKFHMFILYTTIHISAWLLVCLTVERVIAVFIPHKVKLICTHKVTLAAIGIIFIVCIALNSHFFVTVKLDTDIYSGVLWCGVNGDMNSANARWYKTYHIIDAVVASYAPFVIMLSANLLIIGKLRFSKCKRGKMVNNTSSNDSKLNTMTTILLTINFVFVVTTSPIVVLKKYYSVWFDVNTDEGEADNELAFAICNMLFYLNSALNFFLYCISGPRFRGEFMVLMRRLTSCRN</sequence>
<dbReference type="InterPro" id="IPR017452">
    <property type="entry name" value="GPCR_Rhodpsn_7TM"/>
</dbReference>
<dbReference type="InterPro" id="IPR000276">
    <property type="entry name" value="GPCR_Rhodpsn"/>
</dbReference>
<keyword evidence="3" id="KW-1133">Transmembrane helix</keyword>
<evidence type="ECO:0000256" key="6">
    <source>
        <dbReference type="ARBA" id="ARBA00023170"/>
    </source>
</evidence>
<accession>A0A8J1UBJ1</accession>
<dbReference type="GO" id="GO:0004930">
    <property type="term" value="F:G protein-coupled receptor activity"/>
    <property type="evidence" value="ECO:0007669"/>
    <property type="project" value="UniProtKB-KW"/>
</dbReference>
<evidence type="ECO:0000313" key="9">
    <source>
        <dbReference type="Proteomes" id="UP000749559"/>
    </source>
</evidence>
<evidence type="ECO:0000256" key="3">
    <source>
        <dbReference type="ARBA" id="ARBA00022989"/>
    </source>
</evidence>
<keyword evidence="4" id="KW-0297">G-protein coupled receptor</keyword>
<dbReference type="PROSITE" id="PS50262">
    <property type="entry name" value="G_PROTEIN_RECEP_F1_2"/>
    <property type="match status" value="1"/>
</dbReference>
<evidence type="ECO:0000256" key="4">
    <source>
        <dbReference type="ARBA" id="ARBA00023040"/>
    </source>
</evidence>
<evidence type="ECO:0000256" key="1">
    <source>
        <dbReference type="ARBA" id="ARBA00004141"/>
    </source>
</evidence>
<organism evidence="8 9">
    <name type="scientific">Owenia fusiformis</name>
    <name type="common">Polychaete worm</name>
    <dbReference type="NCBI Taxonomy" id="6347"/>
    <lineage>
        <taxon>Eukaryota</taxon>
        <taxon>Metazoa</taxon>
        <taxon>Spiralia</taxon>
        <taxon>Lophotrochozoa</taxon>
        <taxon>Annelida</taxon>
        <taxon>Polychaeta</taxon>
        <taxon>Sedentaria</taxon>
        <taxon>Canalipalpata</taxon>
        <taxon>Sabellida</taxon>
        <taxon>Oweniida</taxon>
        <taxon>Oweniidae</taxon>
        <taxon>Owenia</taxon>
    </lineage>
</organism>
<keyword evidence="6" id="KW-0675">Receptor</keyword>